<dbReference type="NCBIfam" id="TIGR01525">
    <property type="entry name" value="ATPase-IB_hvy"/>
    <property type="match status" value="1"/>
</dbReference>
<accession>A0ABT0UDS0</accession>
<dbReference type="InterPro" id="IPR036163">
    <property type="entry name" value="HMA_dom_sf"/>
</dbReference>
<gene>
    <name evidence="10" type="ORF">NB063_31645</name>
</gene>
<comment type="similarity">
    <text evidence="2 8">Belongs to the cation transport ATPase (P-type) (TC 3.A.3) family. Type IB subfamily.</text>
</comment>
<reference evidence="10 11" key="1">
    <citation type="journal article" date="2022" name="Syst. Appl. Microbiol.">
        <title>Rhodopirellula aestuarii sp. nov., a novel member of the genus Rhodopirellula isolated from brackish sediments collected in the Tagus River estuary, Portugal.</title>
        <authorList>
            <person name="Vitorino I.R."/>
            <person name="Klimek D."/>
            <person name="Calusinska M."/>
            <person name="Lobo-da-Cunha A."/>
            <person name="Vasconcelos V."/>
            <person name="Lage O.M."/>
        </authorList>
    </citation>
    <scope>NUCLEOTIDE SEQUENCE [LARGE SCALE GENOMIC DNA]</scope>
    <source>
        <strain evidence="10 11">ICT_H3.1</strain>
    </source>
</reference>
<feature type="transmembrane region" description="Helical" evidence="8">
    <location>
        <begin position="467"/>
        <end position="491"/>
    </location>
</feature>
<dbReference type="InterPro" id="IPR027256">
    <property type="entry name" value="P-typ_ATPase_IB"/>
</dbReference>
<dbReference type="Pfam" id="PF12156">
    <property type="entry name" value="ATPase-cat_bd"/>
    <property type="match status" value="1"/>
</dbReference>
<dbReference type="InterPro" id="IPR006121">
    <property type="entry name" value="HMA_dom"/>
</dbReference>
<evidence type="ECO:0000256" key="6">
    <source>
        <dbReference type="ARBA" id="ARBA00022989"/>
    </source>
</evidence>
<dbReference type="PROSITE" id="PS50846">
    <property type="entry name" value="HMA_2"/>
    <property type="match status" value="1"/>
</dbReference>
<feature type="transmembrane region" description="Helical" evidence="8">
    <location>
        <begin position="186"/>
        <end position="208"/>
    </location>
</feature>
<evidence type="ECO:0000256" key="4">
    <source>
        <dbReference type="ARBA" id="ARBA00022723"/>
    </source>
</evidence>
<dbReference type="Pfam" id="PF00122">
    <property type="entry name" value="E1-E2_ATPase"/>
    <property type="match status" value="1"/>
</dbReference>
<dbReference type="SFLD" id="SFLDG00002">
    <property type="entry name" value="C1.7:_P-type_atpase_like"/>
    <property type="match status" value="1"/>
</dbReference>
<dbReference type="Gene3D" id="2.70.150.10">
    <property type="entry name" value="Calcium-transporting ATPase, cytoplasmic transduction domain A"/>
    <property type="match status" value="1"/>
</dbReference>
<dbReference type="InterPro" id="IPR023214">
    <property type="entry name" value="HAD_sf"/>
</dbReference>
<dbReference type="InterPro" id="IPR044492">
    <property type="entry name" value="P_typ_ATPase_HD_dom"/>
</dbReference>
<dbReference type="NCBIfam" id="TIGR01494">
    <property type="entry name" value="ATPase_P-type"/>
    <property type="match status" value="1"/>
</dbReference>
<organism evidence="10 11">
    <name type="scientific">Aporhodopirellula aestuarii</name>
    <dbReference type="NCBI Taxonomy" id="2950107"/>
    <lineage>
        <taxon>Bacteria</taxon>
        <taxon>Pseudomonadati</taxon>
        <taxon>Planctomycetota</taxon>
        <taxon>Planctomycetia</taxon>
        <taxon>Pirellulales</taxon>
        <taxon>Pirellulaceae</taxon>
        <taxon>Aporhodopirellula</taxon>
    </lineage>
</organism>
<keyword evidence="3 8" id="KW-0812">Transmembrane</keyword>
<evidence type="ECO:0000313" key="11">
    <source>
        <dbReference type="Proteomes" id="UP001202961"/>
    </source>
</evidence>
<evidence type="ECO:0000256" key="7">
    <source>
        <dbReference type="ARBA" id="ARBA00023136"/>
    </source>
</evidence>
<proteinExistence type="inferred from homology"/>
<dbReference type="RefSeq" id="WP_250933786.1">
    <property type="nucleotide sequence ID" value="NZ_JAMQBK010000141.1"/>
</dbReference>
<dbReference type="InterPro" id="IPR008250">
    <property type="entry name" value="ATPase_P-typ_transduc_dom_A_sf"/>
</dbReference>
<feature type="transmembrane region" description="Helical" evidence="8">
    <location>
        <begin position="796"/>
        <end position="818"/>
    </location>
</feature>
<dbReference type="Gene3D" id="3.40.1110.10">
    <property type="entry name" value="Calcium-transporting ATPase, cytoplasmic domain N"/>
    <property type="match status" value="1"/>
</dbReference>
<dbReference type="InterPro" id="IPR018303">
    <property type="entry name" value="ATPase_P-typ_P_site"/>
</dbReference>
<dbReference type="InterPro" id="IPR059000">
    <property type="entry name" value="ATPase_P-type_domA"/>
</dbReference>
<keyword evidence="11" id="KW-1185">Reference proteome</keyword>
<protein>
    <submittedName>
        <fullName evidence="10">Heavy metal translocating P-type ATPase metal-binding domain-containing protein</fullName>
    </submittedName>
</protein>
<sequence>MIEQQQASESTRQRVTRPCVHCGEPSDSYAEQPAEEIFCCNGCRGAYELIHGWGLESFYGLRDQLGSGAATRVKDQSSRYDVFDNDEFLGPSKPEARDDGLMCTELAVHGLHCAACAWLIENAALRTPGWNVARVKMSDHTLRIVFDPTATTLSKIAQLLDRLGYELAPISTQRDDHFQNENRRHLIQIALAGFCAANAMWIAVALYAGEAYGVAADHRFFMRMIGTGLGVAAVVFPGRTFFIGAFASLRTRVPHMDLPVALGLAVGTIVGTVNAITGVGHLYFDSLAVLVFLLLIGRWIQFHQQHRAAKAVDLLLRITPRHATRVNDDESIDTVLVDGLQKGDLVRIGAGENIPVDGEIVRGQTSVDRSLLTGESLPVDAGEGDEVSAGTLNLRRPIDVRVIATGGDSRIGKVMRSVEDATNEKIPIVQFADSVGGVFVVIVSLLAIGSFALWLPDGWSLAASHATALLIVACPCALALATPLAISVSLGRAAKHKVLIRDGNTFGQLARGGTIWFDKTGTLTSGRPDARLVWGATDAVVLAASVEQQCNHPVAEALVRMARINGDALLPDAELERVERQGVVGRVQGCEILVGSANFLREQGFGLGREVLDAIDECTRTAASPILIAVGGIVAAVVGISDPLKPQARETIQRLKNRGWRVGILSGDHPEIVSHVAEQVGLNPDEAFGGLSPEEKLAAVRGDERFGGKPSVADNSQSPPPVVADGETIMPRPNRRHTTVMIGDGANDAAALAAADVGIAVRGGAEVSLQAAPVFIASGDLASIEDLIAGSKRTDWLIRTALAVSLAYNLIAVGLAMFGKISPLIAAVLMPVSSVSVLALTLAWPTYPDQSSSSEPNS</sequence>
<dbReference type="SUPFAM" id="SSF81653">
    <property type="entry name" value="Calcium ATPase, transduction domain A"/>
    <property type="match status" value="1"/>
</dbReference>
<dbReference type="PROSITE" id="PS00154">
    <property type="entry name" value="ATPASE_E1_E2"/>
    <property type="match status" value="1"/>
</dbReference>
<dbReference type="Pfam" id="PF00403">
    <property type="entry name" value="HMA"/>
    <property type="match status" value="1"/>
</dbReference>
<evidence type="ECO:0000256" key="3">
    <source>
        <dbReference type="ARBA" id="ARBA00022692"/>
    </source>
</evidence>
<dbReference type="SUPFAM" id="SSF56784">
    <property type="entry name" value="HAD-like"/>
    <property type="match status" value="1"/>
</dbReference>
<comment type="subcellular location">
    <subcellularLocation>
        <location evidence="8">Cell membrane</location>
    </subcellularLocation>
    <subcellularLocation>
        <location evidence="1">Membrane</location>
    </subcellularLocation>
</comment>
<keyword evidence="8" id="KW-1003">Cell membrane</keyword>
<dbReference type="InterPro" id="IPR021993">
    <property type="entry name" value="ATPase-cat-bd"/>
</dbReference>
<dbReference type="CDD" id="cd00371">
    <property type="entry name" value="HMA"/>
    <property type="match status" value="1"/>
</dbReference>
<feature type="domain" description="HMA" evidence="9">
    <location>
        <begin position="102"/>
        <end position="168"/>
    </location>
</feature>
<evidence type="ECO:0000313" key="10">
    <source>
        <dbReference type="EMBL" id="MCM2375199.1"/>
    </source>
</evidence>
<evidence type="ECO:0000256" key="8">
    <source>
        <dbReference type="RuleBase" id="RU362081"/>
    </source>
</evidence>
<dbReference type="SFLD" id="SFLDS00003">
    <property type="entry name" value="Haloacid_Dehalogenase"/>
    <property type="match status" value="1"/>
</dbReference>
<keyword evidence="6 8" id="KW-1133">Transmembrane helix</keyword>
<dbReference type="PANTHER" id="PTHR46594">
    <property type="entry name" value="P-TYPE CATION-TRANSPORTING ATPASE"/>
    <property type="match status" value="1"/>
</dbReference>
<keyword evidence="8" id="KW-0547">Nucleotide-binding</keyword>
<dbReference type="Pfam" id="PF00702">
    <property type="entry name" value="Hydrolase"/>
    <property type="match status" value="1"/>
</dbReference>
<dbReference type="SUPFAM" id="SSF55008">
    <property type="entry name" value="HMA, heavy metal-associated domain"/>
    <property type="match status" value="1"/>
</dbReference>
<feature type="transmembrane region" description="Helical" evidence="8">
    <location>
        <begin position="282"/>
        <end position="300"/>
    </location>
</feature>
<dbReference type="InterPro" id="IPR023299">
    <property type="entry name" value="ATPase_P-typ_cyto_dom_N"/>
</dbReference>
<keyword evidence="4 8" id="KW-0479">Metal-binding</keyword>
<dbReference type="EMBL" id="JAMQBK010000141">
    <property type="protein sequence ID" value="MCM2375199.1"/>
    <property type="molecule type" value="Genomic_DNA"/>
</dbReference>
<comment type="caution">
    <text evidence="10">The sequence shown here is derived from an EMBL/GenBank/DDBJ whole genome shotgun (WGS) entry which is preliminary data.</text>
</comment>
<dbReference type="Gene3D" id="3.30.70.100">
    <property type="match status" value="1"/>
</dbReference>
<evidence type="ECO:0000256" key="2">
    <source>
        <dbReference type="ARBA" id="ARBA00006024"/>
    </source>
</evidence>
<dbReference type="SUPFAM" id="SSF81665">
    <property type="entry name" value="Calcium ATPase, transmembrane domain M"/>
    <property type="match status" value="1"/>
</dbReference>
<dbReference type="PRINTS" id="PR00119">
    <property type="entry name" value="CATATPASE"/>
</dbReference>
<feature type="transmembrane region" description="Helical" evidence="8">
    <location>
        <begin position="258"/>
        <end position="276"/>
    </location>
</feature>
<evidence type="ECO:0000256" key="5">
    <source>
        <dbReference type="ARBA" id="ARBA00022967"/>
    </source>
</evidence>
<keyword evidence="8" id="KW-0067">ATP-binding</keyword>
<feature type="transmembrane region" description="Helical" evidence="8">
    <location>
        <begin position="220"/>
        <end position="246"/>
    </location>
</feature>
<dbReference type="Proteomes" id="UP001202961">
    <property type="component" value="Unassembled WGS sequence"/>
</dbReference>
<dbReference type="PANTHER" id="PTHR46594:SF4">
    <property type="entry name" value="P-TYPE CATION-TRANSPORTING ATPASE"/>
    <property type="match status" value="1"/>
</dbReference>
<feature type="transmembrane region" description="Helical" evidence="8">
    <location>
        <begin position="824"/>
        <end position="844"/>
    </location>
</feature>
<dbReference type="InterPro" id="IPR036412">
    <property type="entry name" value="HAD-like_sf"/>
</dbReference>
<dbReference type="SFLD" id="SFLDF00027">
    <property type="entry name" value="p-type_atpase"/>
    <property type="match status" value="1"/>
</dbReference>
<feature type="transmembrane region" description="Helical" evidence="8">
    <location>
        <begin position="435"/>
        <end position="455"/>
    </location>
</feature>
<evidence type="ECO:0000259" key="9">
    <source>
        <dbReference type="PROSITE" id="PS50846"/>
    </source>
</evidence>
<evidence type="ECO:0000256" key="1">
    <source>
        <dbReference type="ARBA" id="ARBA00004370"/>
    </source>
</evidence>
<dbReference type="InterPro" id="IPR023298">
    <property type="entry name" value="ATPase_P-typ_TM_dom_sf"/>
</dbReference>
<dbReference type="Gene3D" id="3.40.50.1000">
    <property type="entry name" value="HAD superfamily/HAD-like"/>
    <property type="match status" value="1"/>
</dbReference>
<dbReference type="InterPro" id="IPR001757">
    <property type="entry name" value="P_typ_ATPase"/>
</dbReference>
<name>A0ABT0UDS0_9BACT</name>
<keyword evidence="7 8" id="KW-0472">Membrane</keyword>
<keyword evidence="5" id="KW-1278">Translocase</keyword>